<dbReference type="GeneID" id="9628263"/>
<sequence length="476" mass="51291">MSTLGLKPGQPRAIAYAADGVRSDLRLLEVDEKLLQEIMEKGVVIKGGEEEEAVLVTSCRTYSMKLVETTNLQLLVGPEEEEEEEFFPPPQFRSAARLGGPVAVNATSTSHIELVEVAPRLDPIRDLIWAHPYGVEDEQPAEGAGAETDTEMAAAGIADLDTYIEGGRRSTGAAGAAAGRGGGGGGGGGGVKGGYTFGELLERIQASPEELRNALAAEGALQLAGRWRAVDPNYLGSLLELVLLTAQQEGMPVGCLREDVLVESLRQDGYHPDVVRHCLSVYGKSAVGAESDGGPGGARGNPRVWCLDETKVCVHFASRVMGGRTMLLNDFIEAWKRAVPYGLTPSLDMLRSEALIDVYGNPANPPVEWGHAQTRTDTQTHTYEEGSGADARISPFPASSLPREPGERFAALFRVRPRWEWTHMEPYLEGMQEWCVKTIAAVVEVLVPGQSVEALLMRFARASQPTPDAPLMYSAR</sequence>
<dbReference type="GO" id="GO:0034088">
    <property type="term" value="P:maintenance of mitotic sister chromatid cohesion"/>
    <property type="evidence" value="ECO:0007669"/>
    <property type="project" value="TreeGrafter"/>
</dbReference>
<dbReference type="InParanoid" id="D8UJG8"/>
<keyword evidence="2" id="KW-0235">DNA replication</keyword>
<organism evidence="4">
    <name type="scientific">Volvox carteri f. nagariensis</name>
    <dbReference type="NCBI Taxonomy" id="3068"/>
    <lineage>
        <taxon>Eukaryota</taxon>
        <taxon>Viridiplantae</taxon>
        <taxon>Chlorophyta</taxon>
        <taxon>core chlorophytes</taxon>
        <taxon>Chlorophyceae</taxon>
        <taxon>CS clade</taxon>
        <taxon>Chlamydomonadales</taxon>
        <taxon>Volvocaceae</taxon>
        <taxon>Volvox</taxon>
    </lineage>
</organism>
<evidence type="ECO:0008006" key="5">
    <source>
        <dbReference type="Google" id="ProtNLM"/>
    </source>
</evidence>
<dbReference type="EMBL" id="GL378426">
    <property type="protein sequence ID" value="EFJ40141.1"/>
    <property type="molecule type" value="Genomic_DNA"/>
</dbReference>
<dbReference type="GO" id="GO:0031390">
    <property type="term" value="C:Ctf18 RFC-like complex"/>
    <property type="evidence" value="ECO:0007669"/>
    <property type="project" value="InterPro"/>
</dbReference>
<dbReference type="Proteomes" id="UP000001058">
    <property type="component" value="Unassembled WGS sequence"/>
</dbReference>
<accession>D8UJG8</accession>
<dbReference type="KEGG" id="vcn:VOLCADRAFT_108324"/>
<dbReference type="Pfam" id="PF09724">
    <property type="entry name" value="Dcc1"/>
    <property type="match status" value="1"/>
</dbReference>
<proteinExistence type="inferred from homology"/>
<gene>
    <name evidence="3" type="ORF">VOLCADRAFT_108324</name>
</gene>
<name>D8UJG8_VOLCA</name>
<evidence type="ECO:0000256" key="1">
    <source>
        <dbReference type="ARBA" id="ARBA00007017"/>
    </source>
</evidence>
<dbReference type="STRING" id="3068.D8UJG8"/>
<evidence type="ECO:0000313" key="4">
    <source>
        <dbReference type="Proteomes" id="UP000001058"/>
    </source>
</evidence>
<reference evidence="3 4" key="1">
    <citation type="journal article" date="2010" name="Science">
        <title>Genomic analysis of organismal complexity in the multicellular green alga Volvox carteri.</title>
        <authorList>
            <person name="Prochnik S.E."/>
            <person name="Umen J."/>
            <person name="Nedelcu A.M."/>
            <person name="Hallmann A."/>
            <person name="Miller S.M."/>
            <person name="Nishii I."/>
            <person name="Ferris P."/>
            <person name="Kuo A."/>
            <person name="Mitros T."/>
            <person name="Fritz-Laylin L.K."/>
            <person name="Hellsten U."/>
            <person name="Chapman J."/>
            <person name="Simakov O."/>
            <person name="Rensing S.A."/>
            <person name="Terry A."/>
            <person name="Pangilinan J."/>
            <person name="Kapitonov V."/>
            <person name="Jurka J."/>
            <person name="Salamov A."/>
            <person name="Shapiro H."/>
            <person name="Schmutz J."/>
            <person name="Grimwood J."/>
            <person name="Lindquist E."/>
            <person name="Lucas S."/>
            <person name="Grigoriev I.V."/>
            <person name="Schmitt R."/>
            <person name="Kirk D."/>
            <person name="Rokhsar D.S."/>
        </authorList>
    </citation>
    <scope>NUCLEOTIDE SEQUENCE [LARGE SCALE GENOMIC DNA]</scope>
    <source>
        <strain evidence="4">f. Nagariensis / Eve</strain>
    </source>
</reference>
<dbReference type="OrthoDB" id="5199543at2759"/>
<dbReference type="PANTHER" id="PTHR13395:SF6">
    <property type="entry name" value="SISTER CHROMATID COHESION PROTEIN DCC1"/>
    <property type="match status" value="1"/>
</dbReference>
<dbReference type="RefSeq" id="XP_002958798.1">
    <property type="nucleotide sequence ID" value="XM_002958752.1"/>
</dbReference>
<dbReference type="AlphaFoldDB" id="D8UJG8"/>
<evidence type="ECO:0000313" key="3">
    <source>
        <dbReference type="EMBL" id="EFJ40141.1"/>
    </source>
</evidence>
<dbReference type="PANTHER" id="PTHR13395">
    <property type="entry name" value="SISTER CHROMATID COHESION PROTEIN DCC1-RELATED"/>
    <property type="match status" value="1"/>
</dbReference>
<dbReference type="eggNOG" id="KOG0798">
    <property type="taxonomic scope" value="Eukaryota"/>
</dbReference>
<dbReference type="InterPro" id="IPR019128">
    <property type="entry name" value="Dcc1"/>
</dbReference>
<keyword evidence="4" id="KW-1185">Reference proteome</keyword>
<protein>
    <recommendedName>
        <fullName evidence="5">Sister chromatid cohesion protein DCC1</fullName>
    </recommendedName>
</protein>
<dbReference type="GO" id="GO:0000775">
    <property type="term" value="C:chromosome, centromeric region"/>
    <property type="evidence" value="ECO:0007669"/>
    <property type="project" value="TreeGrafter"/>
</dbReference>
<dbReference type="GO" id="GO:0000785">
    <property type="term" value="C:chromatin"/>
    <property type="evidence" value="ECO:0007669"/>
    <property type="project" value="TreeGrafter"/>
</dbReference>
<comment type="similarity">
    <text evidence="1">Belongs to the DCC1 family.</text>
</comment>
<evidence type="ECO:0000256" key="2">
    <source>
        <dbReference type="ARBA" id="ARBA00022705"/>
    </source>
</evidence>
<dbReference type="GO" id="GO:0006260">
    <property type="term" value="P:DNA replication"/>
    <property type="evidence" value="ECO:0007669"/>
    <property type="project" value="UniProtKB-KW"/>
</dbReference>
<dbReference type="FunCoup" id="D8UJG8">
    <property type="interactions" value="1332"/>
</dbReference>